<accession>K7P6Y7</accession>
<evidence type="ECO:0000313" key="2">
    <source>
        <dbReference type="Proteomes" id="UP000010371"/>
    </source>
</evidence>
<sequence length="140" mass="16702">MKENKMPTLIKETPYLKVWKADDVFGRPFDPEWDGVTYKYMVVDTYHGGVVVLRTNSVIEARTFEVTISDIEYMTDFLNNAIKEFSIKNTDYNRKKIMETEIHNWNIHAKRFNRPELVITEKFERRQALANKFYEILEAL</sequence>
<evidence type="ECO:0000313" key="1">
    <source>
        <dbReference type="EMBL" id="AFH20511.1"/>
    </source>
</evidence>
<keyword evidence="2" id="KW-1185">Reference proteome</keyword>
<name>K7P6Y7_9CAUD</name>
<reference evidence="1 2" key="1">
    <citation type="submission" date="2011-11" db="EMBL/GenBank/DDBJ databases">
        <title>The genomes of several lambdoid coliphages.</title>
        <authorList>
            <person name="Refardt D."/>
            <person name="Gencoglu M."/>
            <person name="Kunzli-Gontarczyk M."/>
            <person name="Bruggmann R."/>
            <person name="Kropinski A.M."/>
        </authorList>
    </citation>
    <scope>NUCLEOTIDE SEQUENCE [LARGE SCALE GENOMIC DNA]</scope>
</reference>
<proteinExistence type="predicted"/>
<gene>
    <name evidence="1" type="ORF">HK578_006</name>
</gene>
<protein>
    <submittedName>
        <fullName evidence="1">Uncharacterized protein</fullName>
    </submittedName>
</protein>
<dbReference type="GeneID" id="14182574"/>
<dbReference type="Proteomes" id="UP000010371">
    <property type="component" value="Segment"/>
</dbReference>
<dbReference type="KEGG" id="vg:14182574"/>
<dbReference type="RefSeq" id="YP_007112613.1">
    <property type="nucleotide sequence ID" value="NC_019724.1"/>
</dbReference>
<organism evidence="1 2">
    <name type="scientific">Escherichia phage HK578</name>
    <dbReference type="NCBI Taxonomy" id="1147142"/>
    <lineage>
        <taxon>Viruses</taxon>
        <taxon>Duplodnaviria</taxon>
        <taxon>Heunggongvirae</taxon>
        <taxon>Uroviricota</taxon>
        <taxon>Caudoviricetes</taxon>
        <taxon>Dhillonvirus</taxon>
        <taxon>Dhillonvirus HK578</taxon>
    </lineage>
</organism>
<dbReference type="EMBL" id="JQ086375">
    <property type="protein sequence ID" value="AFH20511.1"/>
    <property type="molecule type" value="Genomic_DNA"/>
</dbReference>